<organism evidence="2 3">
    <name type="scientific">Patagioenas fasciata monilis</name>
    <dbReference type="NCBI Taxonomy" id="372326"/>
    <lineage>
        <taxon>Eukaryota</taxon>
        <taxon>Metazoa</taxon>
        <taxon>Chordata</taxon>
        <taxon>Craniata</taxon>
        <taxon>Vertebrata</taxon>
        <taxon>Euteleostomi</taxon>
        <taxon>Archelosauria</taxon>
        <taxon>Archosauria</taxon>
        <taxon>Dinosauria</taxon>
        <taxon>Saurischia</taxon>
        <taxon>Theropoda</taxon>
        <taxon>Coelurosauria</taxon>
        <taxon>Aves</taxon>
        <taxon>Neognathae</taxon>
        <taxon>Neoaves</taxon>
        <taxon>Columbimorphae</taxon>
        <taxon>Columbiformes</taxon>
        <taxon>Columbidae</taxon>
        <taxon>Patagioenas</taxon>
    </lineage>
</organism>
<dbReference type="AlphaFoldDB" id="A0A1V4KD93"/>
<evidence type="ECO:0000313" key="2">
    <source>
        <dbReference type="EMBL" id="OPJ82440.1"/>
    </source>
</evidence>
<gene>
    <name evidence="2" type="ORF">AV530_009117</name>
</gene>
<protein>
    <submittedName>
        <fullName evidence="2">Uncharacterized protein</fullName>
    </submittedName>
</protein>
<evidence type="ECO:0000256" key="1">
    <source>
        <dbReference type="SAM" id="MobiDB-lite"/>
    </source>
</evidence>
<dbReference type="EMBL" id="LSYS01003627">
    <property type="protein sequence ID" value="OPJ82440.1"/>
    <property type="molecule type" value="Genomic_DNA"/>
</dbReference>
<name>A0A1V4KD93_PATFA</name>
<evidence type="ECO:0000313" key="3">
    <source>
        <dbReference type="Proteomes" id="UP000190648"/>
    </source>
</evidence>
<accession>A0A1V4KD93</accession>
<reference evidence="2 3" key="1">
    <citation type="submission" date="2016-02" db="EMBL/GenBank/DDBJ databases">
        <title>Band-tailed pigeon sequencing and assembly.</title>
        <authorList>
            <person name="Soares A.E."/>
            <person name="Novak B.J."/>
            <person name="Rice E.S."/>
            <person name="O'Connell B."/>
            <person name="Chang D."/>
            <person name="Weber S."/>
            <person name="Shapiro B."/>
        </authorList>
    </citation>
    <scope>NUCLEOTIDE SEQUENCE [LARGE SCALE GENOMIC DNA]</scope>
    <source>
        <strain evidence="2">BTP2013</strain>
        <tissue evidence="2">Blood</tissue>
    </source>
</reference>
<feature type="region of interest" description="Disordered" evidence="1">
    <location>
        <begin position="1"/>
        <end position="47"/>
    </location>
</feature>
<sequence>METGRERAATSHLHKFRDERNVRDVANSPASPGSGAGVGSGARSAPESGTGLIAVDRVSFRHFFSAEKFFPSESNPDDAIAVGSFAKLWFSCV</sequence>
<dbReference type="Proteomes" id="UP000190648">
    <property type="component" value="Unassembled WGS sequence"/>
</dbReference>
<keyword evidence="3" id="KW-1185">Reference proteome</keyword>
<proteinExistence type="predicted"/>
<comment type="caution">
    <text evidence="2">The sequence shown here is derived from an EMBL/GenBank/DDBJ whole genome shotgun (WGS) entry which is preliminary data.</text>
</comment>